<accession>A0A7X9WXD5</accession>
<protein>
    <submittedName>
        <fullName evidence="1">Uncharacterized protein</fullName>
    </submittedName>
</protein>
<organism evidence="1 2">
    <name type="scientific">Sphingobium psychrophilum</name>
    <dbReference type="NCBI Taxonomy" id="2728834"/>
    <lineage>
        <taxon>Bacteria</taxon>
        <taxon>Pseudomonadati</taxon>
        <taxon>Pseudomonadota</taxon>
        <taxon>Alphaproteobacteria</taxon>
        <taxon>Sphingomonadales</taxon>
        <taxon>Sphingomonadaceae</taxon>
        <taxon>Sphingobium</taxon>
    </lineage>
</organism>
<evidence type="ECO:0000313" key="1">
    <source>
        <dbReference type="EMBL" id="NML11615.1"/>
    </source>
</evidence>
<dbReference type="Proteomes" id="UP000519023">
    <property type="component" value="Unassembled WGS sequence"/>
</dbReference>
<keyword evidence="2" id="KW-1185">Reference proteome</keyword>
<dbReference type="EMBL" id="JABBFV010000012">
    <property type="protein sequence ID" value="NML11615.1"/>
    <property type="molecule type" value="Genomic_DNA"/>
</dbReference>
<proteinExistence type="predicted"/>
<comment type="caution">
    <text evidence="1">The sequence shown here is derived from an EMBL/GenBank/DDBJ whole genome shotgun (WGS) entry which is preliminary data.</text>
</comment>
<dbReference type="AlphaFoldDB" id="A0A7X9WXD5"/>
<reference evidence="1 2" key="1">
    <citation type="submission" date="2020-04" db="EMBL/GenBank/DDBJ databases">
        <title>Sphingobium sp. AR-3-1 isolated from Arctic soil.</title>
        <authorList>
            <person name="Dahal R.H."/>
            <person name="Chaudhary D.K."/>
        </authorList>
    </citation>
    <scope>NUCLEOTIDE SEQUENCE [LARGE SCALE GENOMIC DNA]</scope>
    <source>
        <strain evidence="1 2">AR-3-1</strain>
    </source>
</reference>
<name>A0A7X9WXD5_9SPHN</name>
<sequence>MTTEPTPAQDLRSALQPFAALADAILSEAPSGAENIVLFSGCDGKSQTISMDQLRAATAALAQPAENAKAGEVVAMREDILERLRGVHRRNPDEYSEICNIIDAIRTLPLPAAEEKAGVGEVIEADRQAALDLVSPDEARRIASGTCDDHQLVQLLAQHRRQSIASLSPAAHADVREALSEQVRKFVDNYFAPWGSWKTAWWEGEVSDNAAYSAENALKHVANIVSRSTPPAALDEGDK</sequence>
<gene>
    <name evidence="1" type="ORF">HHL08_15905</name>
</gene>
<evidence type="ECO:0000313" key="2">
    <source>
        <dbReference type="Proteomes" id="UP000519023"/>
    </source>
</evidence>
<dbReference type="RefSeq" id="WP_169574062.1">
    <property type="nucleotide sequence ID" value="NZ_JABBFV010000012.1"/>
</dbReference>